<evidence type="ECO:0000259" key="5">
    <source>
        <dbReference type="PROSITE" id="PS51007"/>
    </source>
</evidence>
<reference evidence="6 7" key="1">
    <citation type="submission" date="2017-12" db="EMBL/GenBank/DDBJ databases">
        <title>Confluentibacter flavum sp. nov., isolated from the saline lake.</title>
        <authorList>
            <person name="Yu L."/>
        </authorList>
    </citation>
    <scope>NUCLEOTIDE SEQUENCE [LARGE SCALE GENOMIC DNA]</scope>
    <source>
        <strain evidence="6 7">3B</strain>
    </source>
</reference>
<dbReference type="SUPFAM" id="SSF46626">
    <property type="entry name" value="Cytochrome c"/>
    <property type="match status" value="1"/>
</dbReference>
<name>A0A2N3HMM0_9FLAO</name>
<dbReference type="EMBL" id="PJEO01000014">
    <property type="protein sequence ID" value="PKQ46181.1"/>
    <property type="molecule type" value="Genomic_DNA"/>
</dbReference>
<dbReference type="Proteomes" id="UP000233435">
    <property type="component" value="Unassembled WGS sequence"/>
</dbReference>
<keyword evidence="1 4" id="KW-0349">Heme</keyword>
<keyword evidence="3 4" id="KW-0408">Iron</keyword>
<dbReference type="InterPro" id="IPR036909">
    <property type="entry name" value="Cyt_c-like_dom_sf"/>
</dbReference>
<comment type="caution">
    <text evidence="6">The sequence shown here is derived from an EMBL/GenBank/DDBJ whole genome shotgun (WGS) entry which is preliminary data.</text>
</comment>
<protein>
    <recommendedName>
        <fullName evidence="5">Cytochrome c domain-containing protein</fullName>
    </recommendedName>
</protein>
<sequence length="153" mass="17660">MKNSLMVLVLVLLIINCDNSNKRATYAKNSDVLEAQTHPGKKLMETHCYACHNATTSEADRIAPPMIAIKMRYINSVTSKKEFVADMQKWIKEPIESNAKMYGAVKRFGMMQKLPYPENVIEQIADYIFDNDIEQPERFQEHFNQNKGCMRPN</sequence>
<keyword evidence="2 4" id="KW-0479">Metal-binding</keyword>
<organism evidence="6 7">
    <name type="scientific">Confluentibacter flavum</name>
    <dbReference type="NCBI Taxonomy" id="1909700"/>
    <lineage>
        <taxon>Bacteria</taxon>
        <taxon>Pseudomonadati</taxon>
        <taxon>Bacteroidota</taxon>
        <taxon>Flavobacteriia</taxon>
        <taxon>Flavobacteriales</taxon>
        <taxon>Flavobacteriaceae</taxon>
        <taxon>Confluentibacter</taxon>
    </lineage>
</organism>
<dbReference type="PROSITE" id="PS51007">
    <property type="entry name" value="CYTC"/>
    <property type="match status" value="1"/>
</dbReference>
<dbReference type="Gene3D" id="1.10.760.10">
    <property type="entry name" value="Cytochrome c-like domain"/>
    <property type="match status" value="1"/>
</dbReference>
<dbReference type="InterPro" id="IPR009056">
    <property type="entry name" value="Cyt_c-like_dom"/>
</dbReference>
<gene>
    <name evidence="6" type="ORF">CSW08_03180</name>
</gene>
<evidence type="ECO:0000256" key="4">
    <source>
        <dbReference type="PROSITE-ProRule" id="PRU00433"/>
    </source>
</evidence>
<dbReference type="OrthoDB" id="1494333at2"/>
<dbReference type="GO" id="GO:0046872">
    <property type="term" value="F:metal ion binding"/>
    <property type="evidence" value="ECO:0007669"/>
    <property type="project" value="UniProtKB-KW"/>
</dbReference>
<feature type="domain" description="Cytochrome c" evidence="5">
    <location>
        <begin position="35"/>
        <end position="132"/>
    </location>
</feature>
<evidence type="ECO:0000256" key="3">
    <source>
        <dbReference type="ARBA" id="ARBA00023004"/>
    </source>
</evidence>
<dbReference type="AlphaFoldDB" id="A0A2N3HMM0"/>
<dbReference type="RefSeq" id="WP_106658457.1">
    <property type="nucleotide sequence ID" value="NZ_PJEO01000014.1"/>
</dbReference>
<dbReference type="GO" id="GO:0020037">
    <property type="term" value="F:heme binding"/>
    <property type="evidence" value="ECO:0007669"/>
    <property type="project" value="InterPro"/>
</dbReference>
<evidence type="ECO:0000256" key="1">
    <source>
        <dbReference type="ARBA" id="ARBA00022617"/>
    </source>
</evidence>
<accession>A0A2N3HMM0</accession>
<proteinExistence type="predicted"/>
<evidence type="ECO:0000313" key="6">
    <source>
        <dbReference type="EMBL" id="PKQ46181.1"/>
    </source>
</evidence>
<evidence type="ECO:0000256" key="2">
    <source>
        <dbReference type="ARBA" id="ARBA00022723"/>
    </source>
</evidence>
<dbReference type="GO" id="GO:0009055">
    <property type="term" value="F:electron transfer activity"/>
    <property type="evidence" value="ECO:0007669"/>
    <property type="project" value="InterPro"/>
</dbReference>
<evidence type="ECO:0000313" key="7">
    <source>
        <dbReference type="Proteomes" id="UP000233435"/>
    </source>
</evidence>
<keyword evidence="7" id="KW-1185">Reference proteome</keyword>